<evidence type="ECO:0000313" key="3">
    <source>
        <dbReference type="Proteomes" id="UP001479436"/>
    </source>
</evidence>
<dbReference type="Proteomes" id="UP001479436">
    <property type="component" value="Unassembled WGS sequence"/>
</dbReference>
<feature type="region of interest" description="Disordered" evidence="1">
    <location>
        <begin position="799"/>
        <end position="818"/>
    </location>
</feature>
<sequence>MSPIELEPTIDSVNSQNMYQSQSGIAPIFEDQHNNSKTNSHISSTEKNHPQDTQYNVQELSNNQIPEHSATFQNLPIQSNHEFGSGSPEKRNLLSIGPSDVTSYDDHPRDSSISQMFDEQAGELLRSDRAPKTTESQKATLAFNPKEEELITRPFGETILPEFQNDHQNIHGHGAPGFDTRKQDSAVYPTDYESDINPLLKYNLLHQSPVNRQENNELLASQPSISHSSPNTDSIVNSLEIPSNINPFKNNINREDTIGLPSDFLHSNERSFNCMVNKPDALNADLLSNNVTPVTEPNPANVELATESIEDVLLPGSQQALENTTPVHIISPNDHDQNWHITQPSESILPISHVDVFKKLPTSSTEAEGETSISRELVPESTAGLTEKDLKPNKQRATNFSSQFRSEISPNKRSTPSHNHPQNAPLFPEEKAHPIPVDNTTSVSDKDLPPIKEPNPENIELTTNSIENTLLPQTQHNISTDLGITEKHTPGTSLDSTLRLVDEKEPFAAHLKTQDIILPIQTMPTEQIIQSLAFEKNIQDNSRNEQNTSTREVSKASTLSTMKSVDDFNISEDLQIKKLKSEEEIHNLIPPVVNPLLNSNDPELTMNPIITFAIPPNNFIEPNLNTPEIEKETDPISDRDISVSEELKTPQLLLTPKQDLYSNPLDQVDSERDPLIQCNEEVSLPLTQREFNHIPEQHQFVPGAYPEQGTLQTYESTVENSPQPDQVVVIHQPEIIMDAHGSSKYVEEPPVIVCNTDLGIPDESQYLPGAFPDHDQRYNPYEDTLEEMMADVRHSIVDNTKPEQKANTKNEPGGTVSEFAKTFTVGQTEKKKLKSQENNSYVPTTNQMDTENLINMAANPNDDNLPHHTGLSDESDGTLSESSGPNTNYNSHGDHEIQNPEDISSFIAIGDIVSGKIQSGLGTITRNSKLKQRGRILKDEGKQILEAKRRSSVSS</sequence>
<organism evidence="2 3">
    <name type="scientific">Basidiobolus ranarum</name>
    <dbReference type="NCBI Taxonomy" id="34480"/>
    <lineage>
        <taxon>Eukaryota</taxon>
        <taxon>Fungi</taxon>
        <taxon>Fungi incertae sedis</taxon>
        <taxon>Zoopagomycota</taxon>
        <taxon>Entomophthoromycotina</taxon>
        <taxon>Basidiobolomycetes</taxon>
        <taxon>Basidiobolales</taxon>
        <taxon>Basidiobolaceae</taxon>
        <taxon>Basidiobolus</taxon>
    </lineage>
</organism>
<proteinExistence type="predicted"/>
<accession>A0ABR2WTE4</accession>
<feature type="compositionally biased region" description="Basic and acidic residues" evidence="1">
    <location>
        <begin position="799"/>
        <end position="808"/>
    </location>
</feature>
<feature type="region of interest" description="Disordered" evidence="1">
    <location>
        <begin position="362"/>
        <end position="457"/>
    </location>
</feature>
<feature type="compositionally biased region" description="Polar residues" evidence="1">
    <location>
        <begin position="395"/>
        <end position="422"/>
    </location>
</feature>
<dbReference type="EMBL" id="JASJQH010000368">
    <property type="protein sequence ID" value="KAK9764780.1"/>
    <property type="molecule type" value="Genomic_DNA"/>
</dbReference>
<name>A0ABR2WTE4_9FUNG</name>
<feature type="compositionally biased region" description="Polar residues" evidence="1">
    <location>
        <begin position="11"/>
        <end position="24"/>
    </location>
</feature>
<feature type="compositionally biased region" description="Polar residues" evidence="1">
    <location>
        <begin position="362"/>
        <end position="374"/>
    </location>
</feature>
<reference evidence="2 3" key="1">
    <citation type="submission" date="2023-04" db="EMBL/GenBank/DDBJ databases">
        <title>Genome of Basidiobolus ranarum AG-B5.</title>
        <authorList>
            <person name="Stajich J.E."/>
            <person name="Carter-House D."/>
            <person name="Gryganskyi A."/>
        </authorList>
    </citation>
    <scope>NUCLEOTIDE SEQUENCE [LARGE SCALE GENOMIC DNA]</scope>
    <source>
        <strain evidence="2 3">AG-B5</strain>
    </source>
</reference>
<feature type="compositionally biased region" description="Polar residues" evidence="1">
    <location>
        <begin position="877"/>
        <end position="891"/>
    </location>
</feature>
<evidence type="ECO:0000256" key="1">
    <source>
        <dbReference type="SAM" id="MobiDB-lite"/>
    </source>
</evidence>
<evidence type="ECO:0000313" key="2">
    <source>
        <dbReference type="EMBL" id="KAK9764780.1"/>
    </source>
</evidence>
<feature type="region of interest" description="Disordered" evidence="1">
    <location>
        <begin position="1"/>
        <end position="51"/>
    </location>
</feature>
<protein>
    <submittedName>
        <fullName evidence="2">Uncharacterized protein</fullName>
    </submittedName>
</protein>
<feature type="region of interest" description="Disordered" evidence="1">
    <location>
        <begin position="856"/>
        <end position="898"/>
    </location>
</feature>
<feature type="region of interest" description="Disordered" evidence="1">
    <location>
        <begin position="78"/>
        <end position="112"/>
    </location>
</feature>
<keyword evidence="3" id="KW-1185">Reference proteome</keyword>
<gene>
    <name evidence="2" type="ORF">K7432_007447</name>
</gene>
<comment type="caution">
    <text evidence="2">The sequence shown here is derived from an EMBL/GenBank/DDBJ whole genome shotgun (WGS) entry which is preliminary data.</text>
</comment>